<comment type="caution">
    <text evidence="1">The sequence shown here is derived from an EMBL/GenBank/DDBJ whole genome shotgun (WGS) entry which is preliminary data.</text>
</comment>
<protein>
    <submittedName>
        <fullName evidence="1">Uncharacterized protein</fullName>
    </submittedName>
</protein>
<organism evidence="1 2">
    <name type="scientific">Lepraria neglecta</name>
    <dbReference type="NCBI Taxonomy" id="209136"/>
    <lineage>
        <taxon>Eukaryota</taxon>
        <taxon>Fungi</taxon>
        <taxon>Dikarya</taxon>
        <taxon>Ascomycota</taxon>
        <taxon>Pezizomycotina</taxon>
        <taxon>Lecanoromycetes</taxon>
        <taxon>OSLEUM clade</taxon>
        <taxon>Lecanoromycetidae</taxon>
        <taxon>Lecanorales</taxon>
        <taxon>Lecanorineae</taxon>
        <taxon>Stereocaulaceae</taxon>
        <taxon>Lepraria</taxon>
    </lineage>
</organism>
<accession>A0AAD9YX42</accession>
<gene>
    <name evidence="1" type="ORF">OEA41_010693</name>
</gene>
<sequence length="164" mass="17757">MHKTMDPSTLVSTFNALPRNRLSPSGSVPNHWHISLRHVPLSPPGHLLYIINPQARFVHVEGPLHSDYNTASTELKASMWAMLLLKAFIEGLGSGSAGSVGRPWSWVSNDAEMAGAVGETLRRMGVTAPEGMGVAGEEENAIADEEWERFFGLLKGQVRGGGQQ</sequence>
<dbReference type="Proteomes" id="UP001276659">
    <property type="component" value="Unassembled WGS sequence"/>
</dbReference>
<evidence type="ECO:0000313" key="1">
    <source>
        <dbReference type="EMBL" id="KAK3167566.1"/>
    </source>
</evidence>
<reference evidence="1" key="1">
    <citation type="submission" date="2022-11" db="EMBL/GenBank/DDBJ databases">
        <title>Chromosomal genome sequence assembly and mating type (MAT) locus characterization of the leprose asexual lichenized fungus Lepraria neglecta (Nyl.) Erichsen.</title>
        <authorList>
            <person name="Allen J.L."/>
            <person name="Pfeffer B."/>
        </authorList>
    </citation>
    <scope>NUCLEOTIDE SEQUENCE</scope>
    <source>
        <strain evidence="1">Allen 5258</strain>
    </source>
</reference>
<name>A0AAD9YX42_9LECA</name>
<keyword evidence="2" id="KW-1185">Reference proteome</keyword>
<evidence type="ECO:0000313" key="2">
    <source>
        <dbReference type="Proteomes" id="UP001276659"/>
    </source>
</evidence>
<dbReference type="AlphaFoldDB" id="A0AAD9YX42"/>
<proteinExistence type="predicted"/>
<dbReference type="EMBL" id="JASNWA010000011">
    <property type="protein sequence ID" value="KAK3167566.1"/>
    <property type="molecule type" value="Genomic_DNA"/>
</dbReference>